<sequence length="987" mass="111413">MEASSNQQQQQKEKESRVHRPYAFDKMEGLVREMQDPQNGVPVRSQKQFLTSIPSAFMGECHRYLRCGINVSGHHGQESTVDCLRVAGYDLVEWLMDRLSIEESVEALHIANQLCLYGYFFPVNDSKTLTVKDDSSLYRFQSPYYWPWQHRTPDNVEYAIYLAKRTLRNKQRHALEDYEIEALNSLRKNLQNKWDIIQLQAEEQVRLAKDRKKGDKIVSDSQERAFWRVYRPPPGCLSSLEVVPGPTRFRPGFPRPPPRKRTVAELQREVDFLRNCLTRTRIKVSAAIENLKSYFETYVEYDPMFVHPQPSNPWITDDSTFWQLNSPVVEIPTEKRVKRWALSMEELMSDPTGLLEFTNYLRKEYSHENIRFWVAVKDLRHSYQAQITEKVNEIFKEFLAPGAPCEINIDGKTMEKVHQEMKNPSRFTFDSAAEHVYTLLLKKDCYPRFIRSDQYRNLLAAGVQPLQKKRFFSFGGQAKKKMAPSTSTTTSTLQQQQHGGNIGTSGGGGGGGGGGARRRGSDRSLSGSAHELAVCGVREISSTPRVPHSHSQSNLTDIPYRGDLARLLKIPTRPSPHSIQDAGATEATVRPMDDVCPWDAIPGPSTETGQDAAPFGTSPWPDTTTDPWEYGNDVTKTSIHFIDVARPSRKNSSQLDSCSSSSDVSLAIAEVSDRLRKSCSLQHSSVTTAMMERHGIGSGSGGHTITRNYSTGSTSNRTKLSDIGRPLISSYNLPSPLESFEYSHAAGEKFEAIISQATIEEPETSTMLETTQQLDKVVTIEETKKTTRRSSAKAPLISISAIVGDLPSDSEGVGTVTGDNVSTPTRETKMEIELLEDKNVQERELEREREKGKEEKEEKREEEEKEEEEKEEEEEEEEKGQGEEPLEKDDDKITKEVGVETQKNESIEDAQVVPVWEPDTQQEDQMAPTTTTATTSTVPTRDKRDNNVNEVCPWEDDIIILDEIAVDRMIAGTETAPEPGVCDIRLK</sequence>
<dbReference type="GO" id="GO:0035556">
    <property type="term" value="P:intracellular signal transduction"/>
    <property type="evidence" value="ECO:0007669"/>
    <property type="project" value="InterPro"/>
</dbReference>
<dbReference type="PRINTS" id="PR01301">
    <property type="entry name" value="RGSPROTEIN"/>
</dbReference>
<dbReference type="Pfam" id="PF00610">
    <property type="entry name" value="DEP"/>
    <property type="match status" value="1"/>
</dbReference>
<dbReference type="CDD" id="cd04450">
    <property type="entry name" value="DEP_RGS7-like"/>
    <property type="match status" value="1"/>
</dbReference>
<evidence type="ECO:0000259" key="3">
    <source>
        <dbReference type="PROSITE" id="PS50058"/>
    </source>
</evidence>
<dbReference type="AlphaFoldDB" id="A0A834NQX5"/>
<dbReference type="PROSITE" id="PS50058">
    <property type="entry name" value="G_PROTEIN_GAMMA"/>
    <property type="match status" value="1"/>
</dbReference>
<dbReference type="Pfam" id="PF18148">
    <property type="entry name" value="RGS_DHEX"/>
    <property type="match status" value="1"/>
</dbReference>
<dbReference type="SMART" id="SM00049">
    <property type="entry name" value="DEP"/>
    <property type="match status" value="1"/>
</dbReference>
<evidence type="ECO:0000259" key="4">
    <source>
        <dbReference type="PROSITE" id="PS50132"/>
    </source>
</evidence>
<dbReference type="InterPro" id="IPR047017">
    <property type="entry name" value="RGS6/7/9/11_DHEX_sf"/>
</dbReference>
<dbReference type="GO" id="GO:0007186">
    <property type="term" value="P:G protein-coupled receptor signaling pathway"/>
    <property type="evidence" value="ECO:0007669"/>
    <property type="project" value="InterPro"/>
</dbReference>
<dbReference type="Gene3D" id="4.10.260.10">
    <property type="entry name" value="Transducin (heterotrimeric G protein), gamma chain"/>
    <property type="match status" value="1"/>
</dbReference>
<dbReference type="Pfam" id="PF00631">
    <property type="entry name" value="G-gamma"/>
    <property type="match status" value="1"/>
</dbReference>
<feature type="region of interest" description="Disordered" evidence="2">
    <location>
        <begin position="693"/>
        <end position="721"/>
    </location>
</feature>
<dbReference type="InterPro" id="IPR036284">
    <property type="entry name" value="GGL_sf"/>
</dbReference>
<dbReference type="PROSITE" id="PS50186">
    <property type="entry name" value="DEP"/>
    <property type="match status" value="1"/>
</dbReference>
<dbReference type="GO" id="GO:0008277">
    <property type="term" value="P:regulation of G protein-coupled receptor signaling pathway"/>
    <property type="evidence" value="ECO:0007669"/>
    <property type="project" value="InterPro"/>
</dbReference>
<dbReference type="Gene3D" id="1.10.1240.60">
    <property type="match status" value="1"/>
</dbReference>
<evidence type="ECO:0008006" key="8">
    <source>
        <dbReference type="Google" id="ProtNLM"/>
    </source>
</evidence>
<evidence type="ECO:0000259" key="5">
    <source>
        <dbReference type="PROSITE" id="PS50186"/>
    </source>
</evidence>
<dbReference type="GO" id="GO:0005737">
    <property type="term" value="C:cytoplasm"/>
    <property type="evidence" value="ECO:0007669"/>
    <property type="project" value="TreeGrafter"/>
</dbReference>
<dbReference type="Proteomes" id="UP000600918">
    <property type="component" value="Unassembled WGS sequence"/>
</dbReference>
<dbReference type="InterPro" id="IPR036390">
    <property type="entry name" value="WH_DNA-bd_sf"/>
</dbReference>
<dbReference type="InterPro" id="IPR016137">
    <property type="entry name" value="RGS"/>
</dbReference>
<accession>A0A834NQX5</accession>
<dbReference type="SMART" id="SM01224">
    <property type="entry name" value="G_gamma"/>
    <property type="match status" value="1"/>
</dbReference>
<feature type="region of interest" description="Disordered" evidence="2">
    <location>
        <begin position="805"/>
        <end position="949"/>
    </location>
</feature>
<dbReference type="InterPro" id="IPR044926">
    <property type="entry name" value="RGS_subdomain_2"/>
</dbReference>
<evidence type="ECO:0000313" key="6">
    <source>
        <dbReference type="EMBL" id="KAF7415911.1"/>
    </source>
</evidence>
<comment type="caution">
    <text evidence="6">The sequence shown here is derived from an EMBL/GenBank/DDBJ whole genome shotgun (WGS) entry which is preliminary data.</text>
</comment>
<feature type="compositionally biased region" description="Gly residues" evidence="2">
    <location>
        <begin position="500"/>
        <end position="515"/>
    </location>
</feature>
<dbReference type="SMART" id="SM00224">
    <property type="entry name" value="GGL"/>
    <property type="match status" value="1"/>
</dbReference>
<dbReference type="EMBL" id="JACSDY010000011">
    <property type="protein sequence ID" value="KAF7415911.1"/>
    <property type="molecule type" value="Genomic_DNA"/>
</dbReference>
<dbReference type="InterPro" id="IPR036388">
    <property type="entry name" value="WH-like_DNA-bd_sf"/>
</dbReference>
<dbReference type="SUPFAM" id="SSF48670">
    <property type="entry name" value="Transducin (heterotrimeric G protein), gamma chain"/>
    <property type="match status" value="1"/>
</dbReference>
<dbReference type="Pfam" id="PF00615">
    <property type="entry name" value="RGS"/>
    <property type="match status" value="1"/>
</dbReference>
<dbReference type="SUPFAM" id="SSF46785">
    <property type="entry name" value="Winged helix' DNA-binding domain"/>
    <property type="match status" value="1"/>
</dbReference>
<gene>
    <name evidence="6" type="ORF">H0235_012503</name>
</gene>
<dbReference type="InterPro" id="IPR034483">
    <property type="entry name" value="RGS_Egl-10"/>
</dbReference>
<organism evidence="6 7">
    <name type="scientific">Vespula pensylvanica</name>
    <name type="common">Western yellow jacket</name>
    <name type="synonym">Wasp</name>
    <dbReference type="NCBI Taxonomy" id="30213"/>
    <lineage>
        <taxon>Eukaryota</taxon>
        <taxon>Metazoa</taxon>
        <taxon>Ecdysozoa</taxon>
        <taxon>Arthropoda</taxon>
        <taxon>Hexapoda</taxon>
        <taxon>Insecta</taxon>
        <taxon>Pterygota</taxon>
        <taxon>Neoptera</taxon>
        <taxon>Endopterygota</taxon>
        <taxon>Hymenoptera</taxon>
        <taxon>Apocrita</taxon>
        <taxon>Aculeata</taxon>
        <taxon>Vespoidea</taxon>
        <taxon>Vespidae</taxon>
        <taxon>Vespinae</taxon>
        <taxon>Vespula</taxon>
    </lineage>
</organism>
<dbReference type="PANTHER" id="PTHR45746:SF5">
    <property type="entry name" value="REGULATOR OF G-PROTEIN SIGNALING 7"/>
    <property type="match status" value="1"/>
</dbReference>
<keyword evidence="7" id="KW-1185">Reference proteome</keyword>
<feature type="compositionally biased region" description="Basic and acidic residues" evidence="2">
    <location>
        <begin position="826"/>
        <end position="859"/>
    </location>
</feature>
<keyword evidence="1" id="KW-0734">Signal transduction inhibitor</keyword>
<feature type="compositionally biased region" description="Polar residues" evidence="2">
    <location>
        <begin position="708"/>
        <end position="718"/>
    </location>
</feature>
<dbReference type="GO" id="GO:0005886">
    <property type="term" value="C:plasma membrane"/>
    <property type="evidence" value="ECO:0007669"/>
    <property type="project" value="TreeGrafter"/>
</dbReference>
<dbReference type="InterPro" id="IPR047016">
    <property type="entry name" value="RGS6/7/9/11"/>
</dbReference>
<evidence type="ECO:0000256" key="1">
    <source>
        <dbReference type="ARBA" id="ARBA00022700"/>
    </source>
</evidence>
<evidence type="ECO:0000313" key="7">
    <source>
        <dbReference type="Proteomes" id="UP000600918"/>
    </source>
</evidence>
<feature type="domain" description="RGS" evidence="4">
    <location>
        <begin position="343"/>
        <end position="459"/>
    </location>
</feature>
<dbReference type="FunFam" id="1.10.167.10:FF:000001">
    <property type="entry name" value="Putative regulator of g-protein signaling 12"/>
    <property type="match status" value="1"/>
</dbReference>
<dbReference type="Gene3D" id="1.10.10.10">
    <property type="entry name" value="Winged helix-like DNA-binding domain superfamily/Winged helix DNA-binding domain"/>
    <property type="match status" value="2"/>
</dbReference>
<dbReference type="SUPFAM" id="SSF48097">
    <property type="entry name" value="Regulator of G-protein signaling, RGS"/>
    <property type="match status" value="1"/>
</dbReference>
<feature type="compositionally biased region" description="Low complexity" evidence="2">
    <location>
        <begin position="927"/>
        <end position="939"/>
    </location>
</feature>
<dbReference type="CDD" id="cd08705">
    <property type="entry name" value="RGS_R7-like"/>
    <property type="match status" value="1"/>
</dbReference>
<dbReference type="PROSITE" id="PS50132">
    <property type="entry name" value="RGS"/>
    <property type="match status" value="1"/>
</dbReference>
<feature type="compositionally biased region" description="Basic and acidic residues" evidence="2">
    <location>
        <begin position="889"/>
        <end position="906"/>
    </location>
</feature>
<dbReference type="SMART" id="SM00315">
    <property type="entry name" value="RGS"/>
    <property type="match status" value="1"/>
</dbReference>
<dbReference type="CDD" id="cd00068">
    <property type="entry name" value="GGL"/>
    <property type="match status" value="1"/>
</dbReference>
<feature type="domain" description="G protein gamma" evidence="3">
    <location>
        <begin position="259"/>
        <end position="325"/>
    </location>
</feature>
<dbReference type="InterPro" id="IPR015898">
    <property type="entry name" value="G-protein_gamma-like_dom"/>
</dbReference>
<dbReference type="GO" id="GO:0005096">
    <property type="term" value="F:GTPase activator activity"/>
    <property type="evidence" value="ECO:0007669"/>
    <property type="project" value="TreeGrafter"/>
</dbReference>
<dbReference type="InterPro" id="IPR000591">
    <property type="entry name" value="DEP_dom"/>
</dbReference>
<dbReference type="InterPro" id="IPR036305">
    <property type="entry name" value="RGS_sf"/>
</dbReference>
<dbReference type="PANTHER" id="PTHR45746">
    <property type="entry name" value="LP21163P"/>
    <property type="match status" value="1"/>
</dbReference>
<protein>
    <recommendedName>
        <fullName evidence="8">Regulator of G-protein signaling 9</fullName>
    </recommendedName>
</protein>
<reference evidence="6" key="1">
    <citation type="journal article" date="2020" name="G3 (Bethesda)">
        <title>High-Quality Assemblies for Three Invasive Social Wasps from the &lt;i&gt;Vespula&lt;/i&gt; Genus.</title>
        <authorList>
            <person name="Harrop T.W.R."/>
            <person name="Guhlin J."/>
            <person name="McLaughlin G.M."/>
            <person name="Permina E."/>
            <person name="Stockwell P."/>
            <person name="Gilligan J."/>
            <person name="Le Lec M.F."/>
            <person name="Gruber M.A.M."/>
            <person name="Quinn O."/>
            <person name="Lovegrove M."/>
            <person name="Duncan E.J."/>
            <person name="Remnant E.J."/>
            <person name="Van Eeckhoven J."/>
            <person name="Graham B."/>
            <person name="Knapp R.A."/>
            <person name="Langford K.W."/>
            <person name="Kronenberg Z."/>
            <person name="Press M.O."/>
            <person name="Eacker S.M."/>
            <person name="Wilson-Rankin E.E."/>
            <person name="Purcell J."/>
            <person name="Lester P.J."/>
            <person name="Dearden P.K."/>
        </authorList>
    </citation>
    <scope>NUCLEOTIDE SEQUENCE</scope>
    <source>
        <strain evidence="6">Volc-1</strain>
    </source>
</reference>
<feature type="compositionally biased region" description="Low complexity" evidence="2">
    <location>
        <begin position="485"/>
        <end position="499"/>
    </location>
</feature>
<feature type="compositionally biased region" description="Acidic residues" evidence="2">
    <location>
        <begin position="860"/>
        <end position="888"/>
    </location>
</feature>
<dbReference type="InterPro" id="IPR040759">
    <property type="entry name" value="RGS_DHEX"/>
</dbReference>
<dbReference type="GO" id="GO:0043005">
    <property type="term" value="C:neuron projection"/>
    <property type="evidence" value="ECO:0007669"/>
    <property type="project" value="TreeGrafter"/>
</dbReference>
<dbReference type="GO" id="GO:0009968">
    <property type="term" value="P:negative regulation of signal transduction"/>
    <property type="evidence" value="ECO:0007669"/>
    <property type="project" value="UniProtKB-KW"/>
</dbReference>
<proteinExistence type="predicted"/>
<name>A0A834NQX5_VESPE</name>
<evidence type="ECO:0000256" key="2">
    <source>
        <dbReference type="SAM" id="MobiDB-lite"/>
    </source>
</evidence>
<feature type="region of interest" description="Disordered" evidence="2">
    <location>
        <begin position="477"/>
        <end position="528"/>
    </location>
</feature>
<dbReference type="Gene3D" id="1.10.167.10">
    <property type="entry name" value="Regulator of G-protein Signalling 4, domain 2"/>
    <property type="match status" value="1"/>
</dbReference>
<feature type="domain" description="DEP" evidence="5">
    <location>
        <begin position="88"/>
        <end position="142"/>
    </location>
</feature>